<dbReference type="InterPro" id="IPR002639">
    <property type="entry name" value="UreF"/>
</dbReference>
<dbReference type="GeneID" id="301681212"/>
<gene>
    <name evidence="3 4" type="primary">ureF</name>
    <name evidence="4" type="ORF">NIES46_02360</name>
</gene>
<dbReference type="PANTHER" id="PTHR33620:SF1">
    <property type="entry name" value="UREASE ACCESSORY PROTEIN F"/>
    <property type="match status" value="1"/>
</dbReference>
<evidence type="ECO:0000313" key="5">
    <source>
        <dbReference type="Proteomes" id="UP000326169"/>
    </source>
</evidence>
<evidence type="ECO:0000313" key="4">
    <source>
        <dbReference type="EMBL" id="GCE92200.1"/>
    </source>
</evidence>
<proteinExistence type="inferred from homology"/>
<dbReference type="InterPro" id="IPR038277">
    <property type="entry name" value="UreF_sf"/>
</dbReference>
<organism evidence="4 5">
    <name type="scientific">Limnospira platensis NIES-46</name>
    <dbReference type="NCBI Taxonomy" id="1236695"/>
    <lineage>
        <taxon>Bacteria</taxon>
        <taxon>Bacillati</taxon>
        <taxon>Cyanobacteriota</taxon>
        <taxon>Cyanophyceae</taxon>
        <taxon>Oscillatoriophycideae</taxon>
        <taxon>Oscillatoriales</taxon>
        <taxon>Sirenicapillariaceae</taxon>
        <taxon>Limnospira</taxon>
    </lineage>
</organism>
<comment type="similarity">
    <text evidence="3">Belongs to the UreF family.</text>
</comment>
<keyword evidence="5" id="KW-1185">Reference proteome</keyword>
<keyword evidence="2 3" id="KW-0143">Chaperone</keyword>
<dbReference type="RefSeq" id="WP_006618481.1">
    <property type="nucleotide sequence ID" value="NZ_BIMW01000004.1"/>
</dbReference>
<accession>A0A5M3T2U9</accession>
<comment type="subcellular location">
    <subcellularLocation>
        <location evidence="3">Cytoplasm</location>
    </subcellularLocation>
</comment>
<dbReference type="Pfam" id="PF01730">
    <property type="entry name" value="UreF"/>
    <property type="match status" value="1"/>
</dbReference>
<comment type="function">
    <text evidence="3">Required for maturation of urease via the functional incorporation of the urease nickel metallocenter.</text>
</comment>
<keyword evidence="3" id="KW-0963">Cytoplasm</keyword>
<evidence type="ECO:0000256" key="3">
    <source>
        <dbReference type="HAMAP-Rule" id="MF_01385"/>
    </source>
</evidence>
<dbReference type="EMBL" id="BIMW01000004">
    <property type="protein sequence ID" value="GCE92200.1"/>
    <property type="molecule type" value="Genomic_DNA"/>
</dbReference>
<sequence length="227" mass="25200">MILPLLQLSSPALPLGAYSYSDGLETLVETGAIANAEDLNHWLIQDLNYGAIRLEAALMMRAFQSFINQDVASICYWNSWLSASKETSELRLQSWQMGNSLLALMGEIYQANDGDHDYFQYIKSAIDKPCNYAIAFGITAAHSQIEPQTALLGYLHSWATHIIGAGVKLIPLGQTIGQKLLWQLSPTLTEISQQILMLNDDDLVSCSWGLGLASMAHEIQYTRLFRS</sequence>
<dbReference type="HAMAP" id="MF_01385">
    <property type="entry name" value="UreF"/>
    <property type="match status" value="1"/>
</dbReference>
<dbReference type="PIRSF" id="PIRSF009467">
    <property type="entry name" value="Ureas_acces_UreF"/>
    <property type="match status" value="1"/>
</dbReference>
<dbReference type="Proteomes" id="UP000326169">
    <property type="component" value="Unassembled WGS sequence"/>
</dbReference>
<keyword evidence="1 3" id="KW-0996">Nickel insertion</keyword>
<evidence type="ECO:0000256" key="2">
    <source>
        <dbReference type="ARBA" id="ARBA00023186"/>
    </source>
</evidence>
<comment type="subunit">
    <text evidence="3">UreD, UreF and UreG form a complex that acts as a GTP-hydrolysis-dependent molecular chaperone, activating the urease apoprotein by helping to assemble the nickel containing metallocenter of UreC. The UreE protein probably delivers the nickel.</text>
</comment>
<dbReference type="Gene3D" id="1.10.4190.10">
    <property type="entry name" value="Urease accessory protein UreF"/>
    <property type="match status" value="1"/>
</dbReference>
<name>A0A5M3T2U9_LIMPL</name>
<reference evidence="4 5" key="1">
    <citation type="journal article" date="2019" name="J Genomics">
        <title>The Draft Genome of a Hydrogen-producing Cyanobacterium, Arthrospira platensis NIES-46.</title>
        <authorList>
            <person name="Suzuki S."/>
            <person name="Yamaguchi H."/>
            <person name="Kawachi M."/>
        </authorList>
    </citation>
    <scope>NUCLEOTIDE SEQUENCE [LARGE SCALE GENOMIC DNA]</scope>
    <source>
        <strain evidence="4 5">NIES-46</strain>
    </source>
</reference>
<comment type="caution">
    <text evidence="4">The sequence shown here is derived from an EMBL/GenBank/DDBJ whole genome shotgun (WGS) entry which is preliminary data.</text>
</comment>
<dbReference type="PANTHER" id="PTHR33620">
    <property type="entry name" value="UREASE ACCESSORY PROTEIN F"/>
    <property type="match status" value="1"/>
</dbReference>
<evidence type="ECO:0000256" key="1">
    <source>
        <dbReference type="ARBA" id="ARBA00022988"/>
    </source>
</evidence>
<protein>
    <recommendedName>
        <fullName evidence="3">Urease accessory protein UreF</fullName>
    </recommendedName>
</protein>